<evidence type="ECO:0000256" key="6">
    <source>
        <dbReference type="ARBA" id="ARBA00022932"/>
    </source>
</evidence>
<evidence type="ECO:0000256" key="5">
    <source>
        <dbReference type="ARBA" id="ARBA00022705"/>
    </source>
</evidence>
<sequence>MDSSSLKNVLDEWDGGCFLDCSQLSEAYTLFLLALLDATPEERQDPSVLPFLRVGYGAYLRDQGSADPNAALTYEHFPATRESGENRFEQTKRLTALFKRAGYTVIEKWECEFRDDLKSDPAVKQYFETHPTTRATPLNLRDGLYGGRTSALRWYHKADIANGEKIKMVDVVSKYPSTNLRGEYPYGNPTLYLEGDPHMPTLEKWNGMIKCTVLPPRDLFIPVPSYKCNAKLMFPLCRICMGTESSELCQHNPADRQLTGNWCAPELKLAVQEKGYKLISVHEVYQYPGTKQYNPETGEDGIMSGYIRRFMALKIEASGWPVECETEEQKQKYVADVLRYDGITINPDKIEKNAALRTLGKLMANSYWGKYGEKTLRPSTELIYKYEDLMTLITDPTKKITGLVPLGDHCLQVSWKYIAETEVSLPTSSVILAAFTTCFGRLQLYKYLDVVQKRALYHDTDSVAYISRPGEPDLPLGTHLGDLTDQIEEDYGPGSYITEFVAGGPKNYAYKVAVGGDLDKIKVTIKLRYPSLARSHGYPHGR</sequence>
<evidence type="ECO:0000313" key="10">
    <source>
        <dbReference type="EMBL" id="KAJ1531409.1"/>
    </source>
</evidence>
<protein>
    <recommendedName>
        <fullName evidence="2">DNA-directed DNA polymerase</fullName>
        <ecNumber evidence="2">2.7.7.7</ecNumber>
    </recommendedName>
</protein>
<keyword evidence="5" id="KW-0235">DNA replication</keyword>
<dbReference type="InterPro" id="IPR043502">
    <property type="entry name" value="DNA/RNA_pol_sf"/>
</dbReference>
<evidence type="ECO:0000256" key="7">
    <source>
        <dbReference type="ARBA" id="ARBA00023125"/>
    </source>
</evidence>
<evidence type="ECO:0000256" key="4">
    <source>
        <dbReference type="ARBA" id="ARBA00022695"/>
    </source>
</evidence>
<dbReference type="SUPFAM" id="SSF56672">
    <property type="entry name" value="DNA/RNA polymerases"/>
    <property type="match status" value="1"/>
</dbReference>
<dbReference type="Gene3D" id="3.90.1600.10">
    <property type="entry name" value="Palm domain of DNA polymerase"/>
    <property type="match status" value="1"/>
</dbReference>
<dbReference type="GO" id="GO:0006260">
    <property type="term" value="P:DNA replication"/>
    <property type="evidence" value="ECO:0007669"/>
    <property type="project" value="UniProtKB-KW"/>
</dbReference>
<dbReference type="PANTHER" id="PTHR33568:SF3">
    <property type="entry name" value="DNA-DIRECTED DNA POLYMERASE"/>
    <property type="match status" value="1"/>
</dbReference>
<organism evidence="10 11">
    <name type="scientific">Megalurothrips usitatus</name>
    <name type="common">bean blossom thrips</name>
    <dbReference type="NCBI Taxonomy" id="439358"/>
    <lineage>
        <taxon>Eukaryota</taxon>
        <taxon>Metazoa</taxon>
        <taxon>Ecdysozoa</taxon>
        <taxon>Arthropoda</taxon>
        <taxon>Hexapoda</taxon>
        <taxon>Insecta</taxon>
        <taxon>Pterygota</taxon>
        <taxon>Neoptera</taxon>
        <taxon>Paraneoptera</taxon>
        <taxon>Thysanoptera</taxon>
        <taxon>Terebrantia</taxon>
        <taxon>Thripoidea</taxon>
        <taxon>Thripidae</taxon>
        <taxon>Megalurothrips</taxon>
    </lineage>
</organism>
<proteinExistence type="inferred from homology"/>
<evidence type="ECO:0000313" key="11">
    <source>
        <dbReference type="Proteomes" id="UP001075354"/>
    </source>
</evidence>
<evidence type="ECO:0000256" key="8">
    <source>
        <dbReference type="ARBA" id="ARBA00049244"/>
    </source>
</evidence>
<comment type="caution">
    <text evidence="10">The sequence shown here is derived from an EMBL/GenBank/DDBJ whole genome shotgun (WGS) entry which is preliminary data.</text>
</comment>
<keyword evidence="7" id="KW-0238">DNA-binding</keyword>
<dbReference type="EMBL" id="JAPTSV010000001">
    <property type="protein sequence ID" value="KAJ1531409.1"/>
    <property type="molecule type" value="Genomic_DNA"/>
</dbReference>
<dbReference type="InterPro" id="IPR004868">
    <property type="entry name" value="DNA-dir_DNA_pol_B_mt/vir"/>
</dbReference>
<reference evidence="10" key="1">
    <citation type="submission" date="2022-12" db="EMBL/GenBank/DDBJ databases">
        <title>Chromosome-level genome assembly of the bean flower thrips Megalurothrips usitatus.</title>
        <authorList>
            <person name="Ma L."/>
            <person name="Liu Q."/>
            <person name="Li H."/>
            <person name="Cai W."/>
        </authorList>
    </citation>
    <scope>NUCLEOTIDE SEQUENCE</scope>
    <source>
        <strain evidence="10">Cailab_2022a</strain>
    </source>
</reference>
<keyword evidence="3" id="KW-0808">Transferase</keyword>
<accession>A0AAV7XZV9</accession>
<dbReference type="Pfam" id="PF03175">
    <property type="entry name" value="DNA_pol_B_2"/>
    <property type="match status" value="1"/>
</dbReference>
<dbReference type="GO" id="GO:0000166">
    <property type="term" value="F:nucleotide binding"/>
    <property type="evidence" value="ECO:0007669"/>
    <property type="project" value="InterPro"/>
</dbReference>
<comment type="similarity">
    <text evidence="1">Belongs to the DNA polymerase type-B family.</text>
</comment>
<evidence type="ECO:0000256" key="2">
    <source>
        <dbReference type="ARBA" id="ARBA00012417"/>
    </source>
</evidence>
<comment type="catalytic activity">
    <reaction evidence="8">
        <text>DNA(n) + a 2'-deoxyribonucleoside 5'-triphosphate = DNA(n+1) + diphosphate</text>
        <dbReference type="Rhea" id="RHEA:22508"/>
        <dbReference type="Rhea" id="RHEA-COMP:17339"/>
        <dbReference type="Rhea" id="RHEA-COMP:17340"/>
        <dbReference type="ChEBI" id="CHEBI:33019"/>
        <dbReference type="ChEBI" id="CHEBI:61560"/>
        <dbReference type="ChEBI" id="CHEBI:173112"/>
        <dbReference type="EC" id="2.7.7.7"/>
    </reaction>
</comment>
<dbReference type="AlphaFoldDB" id="A0AAV7XZV9"/>
<gene>
    <name evidence="10" type="ORF">ONE63_000090</name>
</gene>
<feature type="domain" description="DNA-directed DNA polymerase family B mitochondria/virus" evidence="9">
    <location>
        <begin position="139"/>
        <end position="376"/>
    </location>
</feature>
<dbReference type="GO" id="GO:0003887">
    <property type="term" value="F:DNA-directed DNA polymerase activity"/>
    <property type="evidence" value="ECO:0007669"/>
    <property type="project" value="UniProtKB-KW"/>
</dbReference>
<dbReference type="InterPro" id="IPR023211">
    <property type="entry name" value="DNA_pol_palm_dom_sf"/>
</dbReference>
<keyword evidence="11" id="KW-1185">Reference proteome</keyword>
<keyword evidence="4" id="KW-0548">Nucleotidyltransferase</keyword>
<dbReference type="PANTHER" id="PTHR33568">
    <property type="entry name" value="DNA POLYMERASE"/>
    <property type="match status" value="1"/>
</dbReference>
<evidence type="ECO:0000259" key="9">
    <source>
        <dbReference type="Pfam" id="PF03175"/>
    </source>
</evidence>
<keyword evidence="6" id="KW-0239">DNA-directed DNA polymerase</keyword>
<evidence type="ECO:0000256" key="1">
    <source>
        <dbReference type="ARBA" id="ARBA00005755"/>
    </source>
</evidence>
<name>A0AAV7XZV9_9NEOP</name>
<dbReference type="GO" id="GO:0003677">
    <property type="term" value="F:DNA binding"/>
    <property type="evidence" value="ECO:0007669"/>
    <property type="project" value="UniProtKB-KW"/>
</dbReference>
<evidence type="ECO:0000256" key="3">
    <source>
        <dbReference type="ARBA" id="ARBA00022679"/>
    </source>
</evidence>
<dbReference type="Proteomes" id="UP001075354">
    <property type="component" value="Chromosome 1"/>
</dbReference>
<dbReference type="EC" id="2.7.7.7" evidence="2"/>